<evidence type="ECO:0000256" key="1">
    <source>
        <dbReference type="ARBA" id="ARBA00010923"/>
    </source>
</evidence>
<dbReference type="Pfam" id="PF01420">
    <property type="entry name" value="Methylase_S"/>
    <property type="match status" value="1"/>
</dbReference>
<protein>
    <recommendedName>
        <fullName evidence="5">Type I restriction modification DNA specificity domain-containing protein</fullName>
    </recommendedName>
</protein>
<accession>A0ABM6YJG1</accession>
<keyword evidence="4" id="KW-1133">Transmembrane helix</keyword>
<keyword evidence="3" id="KW-0238">DNA-binding</keyword>
<organism evidence="6 7">
    <name type="scientific">Rickettsia japonica</name>
    <dbReference type="NCBI Taxonomy" id="35790"/>
    <lineage>
        <taxon>Bacteria</taxon>
        <taxon>Pseudomonadati</taxon>
        <taxon>Pseudomonadota</taxon>
        <taxon>Alphaproteobacteria</taxon>
        <taxon>Rickettsiales</taxon>
        <taxon>Rickettsiaceae</taxon>
        <taxon>Rickettsieae</taxon>
        <taxon>Rickettsia</taxon>
        <taxon>spotted fever group</taxon>
    </lineage>
</organism>
<gene>
    <name evidence="6" type="ORF">D0Z68_04955</name>
</gene>
<dbReference type="SUPFAM" id="SSF116734">
    <property type="entry name" value="DNA methylase specificity domain"/>
    <property type="match status" value="1"/>
</dbReference>
<proteinExistence type="inferred from homology"/>
<keyword evidence="4" id="KW-0812">Transmembrane</keyword>
<evidence type="ECO:0000256" key="4">
    <source>
        <dbReference type="SAM" id="Phobius"/>
    </source>
</evidence>
<keyword evidence="7" id="KW-1185">Reference proteome</keyword>
<feature type="transmembrane region" description="Helical" evidence="4">
    <location>
        <begin position="56"/>
        <end position="76"/>
    </location>
</feature>
<keyword evidence="2" id="KW-0680">Restriction system</keyword>
<evidence type="ECO:0000313" key="7">
    <source>
        <dbReference type="Proteomes" id="UP000258667"/>
    </source>
</evidence>
<feature type="transmembrane region" description="Helical" evidence="4">
    <location>
        <begin position="106"/>
        <end position="125"/>
    </location>
</feature>
<name>A0ABM6YJG1_RICJA</name>
<dbReference type="EMBL" id="CP032049">
    <property type="protein sequence ID" value="AXU07176.1"/>
    <property type="molecule type" value="Genomic_DNA"/>
</dbReference>
<evidence type="ECO:0000259" key="5">
    <source>
        <dbReference type="Pfam" id="PF01420"/>
    </source>
</evidence>
<sequence length="126" mass="14339">MAYIQRGKFSIRPRNDPRYYGGEIPFIQTGDIPQSSSDVRYYKQTLNEKGLKVSRLFPKGTIVLAIAANIGITVILDFDSAFPDSIVGITPKNNVYYAVFEMPVESYVKVVYVYVILYYSLMAYLL</sequence>
<feature type="domain" description="Type I restriction modification DNA specificity" evidence="5">
    <location>
        <begin position="17"/>
        <end position="94"/>
    </location>
</feature>
<comment type="similarity">
    <text evidence="1">Belongs to the type-I restriction system S methylase family.</text>
</comment>
<dbReference type="InterPro" id="IPR000055">
    <property type="entry name" value="Restrct_endonuc_typeI_TRD"/>
</dbReference>
<dbReference type="InterPro" id="IPR044946">
    <property type="entry name" value="Restrct_endonuc_typeI_TRD_sf"/>
</dbReference>
<dbReference type="Proteomes" id="UP000258667">
    <property type="component" value="Chromosome"/>
</dbReference>
<keyword evidence="4" id="KW-0472">Membrane</keyword>
<evidence type="ECO:0000313" key="6">
    <source>
        <dbReference type="EMBL" id="AXU07176.1"/>
    </source>
</evidence>
<reference evidence="6 7" key="1">
    <citation type="submission" date="2018-08" db="EMBL/GenBank/DDBJ databases">
        <title>Complete genomic DNA sequence of Rickettsia japonica in China.</title>
        <authorList>
            <person name="Lu Q."/>
            <person name="Li C."/>
        </authorList>
    </citation>
    <scope>NUCLEOTIDE SEQUENCE [LARGE SCALE GENOMIC DNA]</scope>
    <source>
        <strain evidence="6 7">LA4/2015</strain>
    </source>
</reference>
<evidence type="ECO:0000256" key="2">
    <source>
        <dbReference type="ARBA" id="ARBA00022747"/>
    </source>
</evidence>
<dbReference type="Gene3D" id="3.90.220.20">
    <property type="entry name" value="DNA methylase specificity domains"/>
    <property type="match status" value="1"/>
</dbReference>
<evidence type="ECO:0000256" key="3">
    <source>
        <dbReference type="ARBA" id="ARBA00023125"/>
    </source>
</evidence>